<evidence type="ECO:0000256" key="4">
    <source>
        <dbReference type="SAM" id="MobiDB-lite"/>
    </source>
</evidence>
<feature type="compositionally biased region" description="Basic and acidic residues" evidence="4">
    <location>
        <begin position="814"/>
        <end position="827"/>
    </location>
</feature>
<dbReference type="Pfam" id="PF14905">
    <property type="entry name" value="OMP_b-brl_3"/>
    <property type="match status" value="1"/>
</dbReference>
<reference evidence="7" key="1">
    <citation type="submission" date="2017-06" db="EMBL/GenBank/DDBJ databases">
        <authorList>
            <person name="Varghese N."/>
            <person name="Submissions S."/>
        </authorList>
    </citation>
    <scope>NUCLEOTIDE SEQUENCE [LARGE SCALE GENOMIC DNA]</scope>
    <source>
        <strain evidence="7">DSM 11116</strain>
    </source>
</reference>
<evidence type="ECO:0000256" key="2">
    <source>
        <dbReference type="ARBA" id="ARBA00023136"/>
    </source>
</evidence>
<dbReference type="InterPro" id="IPR037066">
    <property type="entry name" value="Plug_dom_sf"/>
</dbReference>
<name>A0A212TDZ0_9BACT</name>
<feature type="region of interest" description="Disordered" evidence="4">
    <location>
        <begin position="808"/>
        <end position="827"/>
    </location>
</feature>
<organism evidence="6 7">
    <name type="scientific">Hymenobacter gelipurpurascens</name>
    <dbReference type="NCBI Taxonomy" id="89968"/>
    <lineage>
        <taxon>Bacteria</taxon>
        <taxon>Pseudomonadati</taxon>
        <taxon>Bacteroidota</taxon>
        <taxon>Cytophagia</taxon>
        <taxon>Cytophagales</taxon>
        <taxon>Hymenobacteraceae</taxon>
        <taxon>Hymenobacter</taxon>
    </lineage>
</organism>
<feature type="domain" description="Outer membrane protein beta-barrel" evidence="5">
    <location>
        <begin position="409"/>
        <end position="799"/>
    </location>
</feature>
<dbReference type="SUPFAM" id="SSF49452">
    <property type="entry name" value="Starch-binding domain-like"/>
    <property type="match status" value="1"/>
</dbReference>
<accession>A0A212TDZ0</accession>
<sequence length="827" mass="90880">MLLHNQLIVSMSLPLPSFLGRFSAVAAVVLFPSLLLAQTQTATLQGTVQATSGGALEYVTLTLHRAADSVAVKTEFTDAQGRYLLSAPIGRYLISGAMVGYGRTWSKPFELPAAGLALPALQLAPTAATNLKGVTVTGEKAQFERLADRTIVNVEGTPLSAGNTTLDVLGRAPGVTVGGNDNLALRGKQGLLILIDGKRVPLTGTELADYLRALPAEQVRSIELITNPPAKYDAQGGAGIIAINLKKDLRLGTNGSVNTSYGRGQYGKFTSGLTLNHRRKGLNLFGTYTYADRQGFQKLNFERTFYQDAAQVSGRSIQYNDSRSHLQSHTWRGGLDYTFSKNTQMGVVVSGLGSRVPSTGDNTGLFLDAQSLPRARYRSDNQRNLRTPNQTANVSVRHLFAADSLGTPELTADLDYGHYGTTRTLDLLTNYELPAPRTTRLLGDQNGNLSIWSGKADYIRPLRHHLRLEAGVKSSYVNSDNDVLFLNEMDGQRVVDAGKTNQFHYTENINAAYASLSRMRPGLTITAGLRGEQTNVTGRQIMGAMGFDRNYFQLFPNLSLERALSEQHRLALSLSRRIDRPTYNQLNPFRSYVDATSYRAGNPTLWPQTSFVAELTHTFKQKLVTGLSYTRTSRPILNVYQLDAERLVVATNVNLSAEHYYAFTFTAPLKPTKWLNLYANAEVFYIYFEGQLSDGSRPLSGRPAAILSSNASFALGHGWGLDLNGNYHTPERYGFERVRSFGQATAGVQKSLGSHASLRFNVADIFYTTPLRATSTYVPLQETFRNRQDSRVATLAFNYRFGNDKVAPARKRATGAEDEKRRASGVQ</sequence>
<evidence type="ECO:0000256" key="3">
    <source>
        <dbReference type="ARBA" id="ARBA00023237"/>
    </source>
</evidence>
<dbReference type="AlphaFoldDB" id="A0A212TDZ0"/>
<keyword evidence="6" id="KW-0675">Receptor</keyword>
<gene>
    <name evidence="6" type="ORF">SAMN06265337_1008</name>
</gene>
<dbReference type="PANTHER" id="PTHR40980">
    <property type="entry name" value="PLUG DOMAIN-CONTAINING PROTEIN"/>
    <property type="match status" value="1"/>
</dbReference>
<comment type="subcellular location">
    <subcellularLocation>
        <location evidence="1">Cell outer membrane</location>
    </subcellularLocation>
</comment>
<dbReference type="InterPro" id="IPR041700">
    <property type="entry name" value="OMP_b-brl_3"/>
</dbReference>
<evidence type="ECO:0000313" key="6">
    <source>
        <dbReference type="EMBL" id="SNC64080.1"/>
    </source>
</evidence>
<protein>
    <submittedName>
        <fullName evidence="6">Outer membrane receptor proteins, mostly Fe transport</fullName>
    </submittedName>
</protein>
<evidence type="ECO:0000259" key="5">
    <source>
        <dbReference type="Pfam" id="PF14905"/>
    </source>
</evidence>
<dbReference type="Gene3D" id="2.40.170.20">
    <property type="entry name" value="TonB-dependent receptor, beta-barrel domain"/>
    <property type="match status" value="1"/>
</dbReference>
<dbReference type="SUPFAM" id="SSF56935">
    <property type="entry name" value="Porins"/>
    <property type="match status" value="1"/>
</dbReference>
<dbReference type="InterPro" id="IPR036942">
    <property type="entry name" value="Beta-barrel_TonB_sf"/>
</dbReference>
<dbReference type="Proteomes" id="UP000198131">
    <property type="component" value="Unassembled WGS sequence"/>
</dbReference>
<keyword evidence="2" id="KW-0472">Membrane</keyword>
<keyword evidence="3" id="KW-0998">Cell outer membrane</keyword>
<dbReference type="InterPro" id="IPR013784">
    <property type="entry name" value="Carb-bd-like_fold"/>
</dbReference>
<proteinExistence type="predicted"/>
<dbReference type="GO" id="GO:0030246">
    <property type="term" value="F:carbohydrate binding"/>
    <property type="evidence" value="ECO:0007669"/>
    <property type="project" value="InterPro"/>
</dbReference>
<keyword evidence="7" id="KW-1185">Reference proteome</keyword>
<dbReference type="GO" id="GO:0009279">
    <property type="term" value="C:cell outer membrane"/>
    <property type="evidence" value="ECO:0007669"/>
    <property type="project" value="UniProtKB-SubCell"/>
</dbReference>
<dbReference type="EMBL" id="FYEW01000001">
    <property type="protein sequence ID" value="SNC64080.1"/>
    <property type="molecule type" value="Genomic_DNA"/>
</dbReference>
<evidence type="ECO:0000313" key="7">
    <source>
        <dbReference type="Proteomes" id="UP000198131"/>
    </source>
</evidence>
<dbReference type="PANTHER" id="PTHR40980:SF4">
    <property type="entry name" value="TONB-DEPENDENT RECEPTOR-LIKE BETA-BARREL DOMAIN-CONTAINING PROTEIN"/>
    <property type="match status" value="1"/>
</dbReference>
<dbReference type="Gene3D" id="2.170.130.10">
    <property type="entry name" value="TonB-dependent receptor, plug domain"/>
    <property type="match status" value="1"/>
</dbReference>
<evidence type="ECO:0000256" key="1">
    <source>
        <dbReference type="ARBA" id="ARBA00004442"/>
    </source>
</evidence>